<dbReference type="SUPFAM" id="SSF54523">
    <property type="entry name" value="Pili subunits"/>
    <property type="match status" value="1"/>
</dbReference>
<keyword evidence="1" id="KW-0472">Membrane</keyword>
<name>C7RKX2_ACCRE</name>
<protein>
    <recommendedName>
        <fullName evidence="3">Prepilin-type N-terminal cleavage/methylation domain-containing protein</fullName>
    </recommendedName>
</protein>
<evidence type="ECO:0008006" key="3">
    <source>
        <dbReference type="Google" id="ProtNLM"/>
    </source>
</evidence>
<accession>C7RKX2</accession>
<proteinExistence type="predicted"/>
<evidence type="ECO:0000256" key="1">
    <source>
        <dbReference type="SAM" id="Phobius"/>
    </source>
</evidence>
<dbReference type="Gene3D" id="3.30.700.10">
    <property type="entry name" value="Glycoprotein, Type 4 Pilin"/>
    <property type="match status" value="1"/>
</dbReference>
<evidence type="ECO:0000313" key="2">
    <source>
        <dbReference type="EMBL" id="ACV33794.1"/>
    </source>
</evidence>
<gene>
    <name evidence="2" type="ordered locus">CAP2UW1_0443</name>
</gene>
<dbReference type="NCBIfam" id="TIGR02532">
    <property type="entry name" value="IV_pilin_GFxxxE"/>
    <property type="match status" value="1"/>
</dbReference>
<feature type="transmembrane region" description="Helical" evidence="1">
    <location>
        <begin position="46"/>
        <end position="67"/>
    </location>
</feature>
<reference evidence="2" key="1">
    <citation type="submission" date="2009-08" db="EMBL/GenBank/DDBJ databases">
        <authorList>
            <consortium name="US DOE Joint Genome Institute"/>
            <person name="Lucas S."/>
            <person name="Copeland A."/>
            <person name="Lapidus A."/>
            <person name="Glavina del Rio T."/>
            <person name="Dalin E."/>
            <person name="Tice H."/>
            <person name="Bruce D."/>
            <person name="Barry K."/>
            <person name="Pitluck S."/>
            <person name="Lowry S."/>
            <person name="Larimer F."/>
            <person name="Land M."/>
            <person name="Hauser L."/>
            <person name="Kyrpides N."/>
            <person name="Ivanova N."/>
            <person name="McMahon K.D."/>
            <person name="Hugenholtz P."/>
        </authorList>
    </citation>
    <scope>NUCLEOTIDE SEQUENCE</scope>
    <source>
        <strain evidence="2">UW-1</strain>
    </source>
</reference>
<dbReference type="STRING" id="522306.CAP2UW1_0443"/>
<organism evidence="2">
    <name type="scientific">Accumulibacter regalis</name>
    <dbReference type="NCBI Taxonomy" id="522306"/>
    <lineage>
        <taxon>Bacteria</taxon>
        <taxon>Pseudomonadati</taxon>
        <taxon>Pseudomonadota</taxon>
        <taxon>Betaproteobacteria</taxon>
        <taxon>Candidatus Accumulibacter</taxon>
    </lineage>
</organism>
<dbReference type="eggNOG" id="COG4968">
    <property type="taxonomic scope" value="Bacteria"/>
</dbReference>
<dbReference type="InterPro" id="IPR045584">
    <property type="entry name" value="Pilin-like"/>
</dbReference>
<dbReference type="PROSITE" id="PS00409">
    <property type="entry name" value="PROKAR_NTER_METHYL"/>
    <property type="match status" value="1"/>
</dbReference>
<dbReference type="InterPro" id="IPR012902">
    <property type="entry name" value="N_methyl_site"/>
</dbReference>
<dbReference type="EMBL" id="CP001715">
    <property type="protein sequence ID" value="ACV33794.1"/>
    <property type="molecule type" value="Genomic_DNA"/>
</dbReference>
<dbReference type="AlphaFoldDB" id="C7RKX2"/>
<dbReference type="OrthoDB" id="9179742at2"/>
<keyword evidence="1" id="KW-1133">Transmembrane helix</keyword>
<dbReference type="Pfam" id="PF07963">
    <property type="entry name" value="N_methyl"/>
    <property type="match status" value="1"/>
</dbReference>
<reference evidence="2" key="2">
    <citation type="submission" date="2009-09" db="EMBL/GenBank/DDBJ databases">
        <title>Complete sequence of chromosome of Candidatus Accumulibacter phosphatis clade IIA str. UW-1.</title>
        <authorList>
            <consortium name="US DOE Joint Genome Institute"/>
            <person name="Martin H.G."/>
            <person name="Ivanova N."/>
            <person name="Kunin V."/>
            <person name="Warnecke F."/>
            <person name="Barry K."/>
            <person name="He S."/>
            <person name="Salamov A."/>
            <person name="Szeto E."/>
            <person name="Dalin E."/>
            <person name="Pangilinan J.L."/>
            <person name="Lapidus A."/>
            <person name="Lowry S."/>
            <person name="Kyrpides N.C."/>
            <person name="McMahon K.D."/>
            <person name="Hugenholtz P."/>
        </authorList>
    </citation>
    <scope>NUCLEOTIDE SEQUENCE [LARGE SCALE GENOMIC DNA]</scope>
    <source>
        <strain evidence="2">UW-1</strain>
    </source>
</reference>
<keyword evidence="1" id="KW-0812">Transmembrane</keyword>
<dbReference type="KEGG" id="app:CAP2UW1_0443"/>
<sequence length="312" mass="32114">MLNKLMAMTKAELKSTIQAIDATAVKGRALRRQLASIKKKEGGFTLLELLVVVAILAAIAGTATIMLQDTDRKGSAAAHVAMMDELSKGIQTFRVLNGGNYPDNFDSLLKNATNTLAGATGLAPLLSADLLGNLTLSTITAADVAALNSVGITTARVIDTTATPDGGTATDCATGAAIQALLASKVGNTTPQNIFRPVAANGCGFAANATLTAGDVAYVWASAGNLRVNAGAADKLVAFGVGPDSTLFNPSTIGALSNTPVYRHVANTEYNRFIVLWNVSTTGGQATFQAIVDGAGDTKDEELGEVDNVRRT</sequence>
<dbReference type="HOGENOM" id="CLU_826212_0_0_4"/>